<dbReference type="Proteomes" id="UP000467841">
    <property type="component" value="Unassembled WGS sequence"/>
</dbReference>
<evidence type="ECO:0000313" key="4">
    <source>
        <dbReference type="EMBL" id="CAA7045930.1"/>
    </source>
</evidence>
<proteinExistence type="predicted"/>
<dbReference type="Pfam" id="PF14392">
    <property type="entry name" value="zf-CCHC_4"/>
    <property type="match status" value="1"/>
</dbReference>
<evidence type="ECO:0008006" key="6">
    <source>
        <dbReference type="Google" id="ProtNLM"/>
    </source>
</evidence>
<feature type="domain" description="Zinc knuckle CX2CX4HX4C" evidence="3">
    <location>
        <begin position="163"/>
        <end position="208"/>
    </location>
</feature>
<protein>
    <recommendedName>
        <fullName evidence="6">DUF4283 domain-containing protein</fullName>
    </recommendedName>
</protein>
<dbReference type="InterPro" id="IPR025836">
    <property type="entry name" value="Zn_knuckle_CX2CX4HX4C"/>
</dbReference>
<evidence type="ECO:0000256" key="1">
    <source>
        <dbReference type="SAM" id="MobiDB-lite"/>
    </source>
</evidence>
<dbReference type="PANTHER" id="PTHR31286">
    <property type="entry name" value="GLYCINE-RICH CELL WALL STRUCTURAL PROTEIN 1.8-LIKE"/>
    <property type="match status" value="1"/>
</dbReference>
<evidence type="ECO:0000259" key="3">
    <source>
        <dbReference type="Pfam" id="PF14392"/>
    </source>
</evidence>
<feature type="domain" description="DUF4283" evidence="2">
    <location>
        <begin position="33"/>
        <end position="109"/>
    </location>
</feature>
<dbReference type="InterPro" id="IPR040256">
    <property type="entry name" value="At4g02000-like"/>
</dbReference>
<dbReference type="Pfam" id="PF14111">
    <property type="entry name" value="DUF4283"/>
    <property type="match status" value="1"/>
</dbReference>
<dbReference type="EMBL" id="CACVBM020001333">
    <property type="protein sequence ID" value="CAA7045930.1"/>
    <property type="molecule type" value="Genomic_DNA"/>
</dbReference>
<comment type="caution">
    <text evidence="4">The sequence shown here is derived from an EMBL/GenBank/DDBJ whole genome shotgun (WGS) entry which is preliminary data.</text>
</comment>
<dbReference type="InterPro" id="IPR025558">
    <property type="entry name" value="DUF4283"/>
</dbReference>
<gene>
    <name evidence="4" type="ORF">MERR_LOCUS33165</name>
</gene>
<evidence type="ECO:0000313" key="5">
    <source>
        <dbReference type="Proteomes" id="UP000467841"/>
    </source>
</evidence>
<dbReference type="OrthoDB" id="1108329at2759"/>
<sequence length="356" mass="41844">MDPYAAKEALARRRLVVDDEIIQIPDCDLTAVTEQFKQTLIGRTFNREGRSLLLKHKIWDMEGRAHGINLGNGRFQFDFDHVDDMNKVLAKRPWHFNRWSFALKQWEPFTCEDFPNTMIFWVSVTGVPVHFWNNPTFNEIGKALGTVTNIDAKRAKFQISLNADKPLQFERKVGFPNGNIASVTLTYEGLQTYCFTCKLLSHEEASCPELTEEQREEKKRLRLEQLRQEALFGYGVNTTTNATRPKEASVSLRTEIRDDHLYDDRVRTNVPKREYRQRSDHTSYSESRSQARDKSVSRHQDLRQELSKTRDSRGREVWNRLDRSHLDKRQSGKDRYHPYEKPTNEQRGSRYVRKDS</sequence>
<reference evidence="4" key="1">
    <citation type="submission" date="2020-01" db="EMBL/GenBank/DDBJ databases">
        <authorList>
            <person name="Mishra B."/>
        </authorList>
    </citation>
    <scope>NUCLEOTIDE SEQUENCE [LARGE SCALE GENOMIC DNA]</scope>
</reference>
<feature type="region of interest" description="Disordered" evidence="1">
    <location>
        <begin position="263"/>
        <end position="356"/>
    </location>
</feature>
<name>A0A6D2K2S1_9BRAS</name>
<organism evidence="4 5">
    <name type="scientific">Microthlaspi erraticum</name>
    <dbReference type="NCBI Taxonomy" id="1685480"/>
    <lineage>
        <taxon>Eukaryota</taxon>
        <taxon>Viridiplantae</taxon>
        <taxon>Streptophyta</taxon>
        <taxon>Embryophyta</taxon>
        <taxon>Tracheophyta</taxon>
        <taxon>Spermatophyta</taxon>
        <taxon>Magnoliopsida</taxon>
        <taxon>eudicotyledons</taxon>
        <taxon>Gunneridae</taxon>
        <taxon>Pentapetalae</taxon>
        <taxon>rosids</taxon>
        <taxon>malvids</taxon>
        <taxon>Brassicales</taxon>
        <taxon>Brassicaceae</taxon>
        <taxon>Coluteocarpeae</taxon>
        <taxon>Microthlaspi</taxon>
    </lineage>
</organism>
<keyword evidence="5" id="KW-1185">Reference proteome</keyword>
<evidence type="ECO:0000259" key="2">
    <source>
        <dbReference type="Pfam" id="PF14111"/>
    </source>
</evidence>
<dbReference type="PANTHER" id="PTHR31286:SF132">
    <property type="entry name" value="DUF4283 DOMAIN-CONTAINING PROTEIN"/>
    <property type="match status" value="1"/>
</dbReference>
<accession>A0A6D2K2S1</accession>
<dbReference type="AlphaFoldDB" id="A0A6D2K2S1"/>